<evidence type="ECO:0000256" key="1">
    <source>
        <dbReference type="SAM" id="Phobius"/>
    </source>
</evidence>
<dbReference type="EMBL" id="HE575324">
    <property type="protein sequence ID" value="CCC95215.1"/>
    <property type="molecule type" value="Genomic_DNA"/>
</dbReference>
<name>G0V0P4_TRYCI</name>
<organism evidence="2">
    <name type="scientific">Trypanosoma congolense (strain IL3000)</name>
    <dbReference type="NCBI Taxonomy" id="1068625"/>
    <lineage>
        <taxon>Eukaryota</taxon>
        <taxon>Discoba</taxon>
        <taxon>Euglenozoa</taxon>
        <taxon>Kinetoplastea</taxon>
        <taxon>Metakinetoplastina</taxon>
        <taxon>Trypanosomatida</taxon>
        <taxon>Trypanosomatidae</taxon>
        <taxon>Trypanosoma</taxon>
        <taxon>Nannomonas</taxon>
    </lineage>
</organism>
<keyword evidence="1" id="KW-1133">Transmembrane helix</keyword>
<dbReference type="AlphaFoldDB" id="G0V0P4"/>
<sequence>MKRVVRFSISTASGPGGLVKLKRVRRSLRQAPLRARRPAHSPPVRSGQGLRVSVCVCGALLALWVWHGFCCSSFAVLEQGTCAKPTPTLWHSGGRLLFLSVFRFASLASGASWSITLSRG</sequence>
<evidence type="ECO:0000313" key="2">
    <source>
        <dbReference type="EMBL" id="CCC95215.1"/>
    </source>
</evidence>
<gene>
    <name evidence="2" type="ORF">TCIL3000_11_6390</name>
</gene>
<protein>
    <submittedName>
        <fullName evidence="2">Uncharacterized protein</fullName>
    </submittedName>
</protein>
<proteinExistence type="predicted"/>
<reference evidence="2" key="1">
    <citation type="journal article" date="2012" name="Proc. Natl. Acad. Sci. U.S.A.">
        <title>Antigenic diversity is generated by distinct evolutionary mechanisms in African trypanosome species.</title>
        <authorList>
            <person name="Jackson A.P."/>
            <person name="Berry A."/>
            <person name="Aslett M."/>
            <person name="Allison H.C."/>
            <person name="Burton P."/>
            <person name="Vavrova-Anderson J."/>
            <person name="Brown R."/>
            <person name="Browne H."/>
            <person name="Corton N."/>
            <person name="Hauser H."/>
            <person name="Gamble J."/>
            <person name="Gilderthorp R."/>
            <person name="Marcello L."/>
            <person name="McQuillan J."/>
            <person name="Otto T.D."/>
            <person name="Quail M.A."/>
            <person name="Sanders M.J."/>
            <person name="van Tonder A."/>
            <person name="Ginger M.L."/>
            <person name="Field M.C."/>
            <person name="Barry J.D."/>
            <person name="Hertz-Fowler C."/>
            <person name="Berriman M."/>
        </authorList>
    </citation>
    <scope>NUCLEOTIDE SEQUENCE</scope>
    <source>
        <strain evidence="2">IL3000</strain>
    </source>
</reference>
<keyword evidence="1" id="KW-0812">Transmembrane</keyword>
<feature type="transmembrane region" description="Helical" evidence="1">
    <location>
        <begin position="96"/>
        <end position="117"/>
    </location>
</feature>
<keyword evidence="1" id="KW-0472">Membrane</keyword>
<accession>G0V0P4</accession>
<feature type="transmembrane region" description="Helical" evidence="1">
    <location>
        <begin position="52"/>
        <end position="76"/>
    </location>
</feature>